<feature type="transmembrane region" description="Helical" evidence="2">
    <location>
        <begin position="133"/>
        <end position="152"/>
    </location>
</feature>
<gene>
    <name evidence="3" type="ORF">J2S57_003012</name>
</gene>
<keyword evidence="4" id="KW-1185">Reference proteome</keyword>
<evidence type="ECO:0000256" key="2">
    <source>
        <dbReference type="SAM" id="Phobius"/>
    </source>
</evidence>
<protein>
    <recommendedName>
        <fullName evidence="5">LPXTG-motif cell wall-anchored protein</fullName>
    </recommendedName>
</protein>
<reference evidence="3 4" key="1">
    <citation type="submission" date="2023-07" db="EMBL/GenBank/DDBJ databases">
        <title>Sequencing the genomes of 1000 actinobacteria strains.</title>
        <authorList>
            <person name="Klenk H.-P."/>
        </authorList>
    </citation>
    <scope>NUCLEOTIDE SEQUENCE [LARGE SCALE GENOMIC DNA]</scope>
    <source>
        <strain evidence="3 4">DSM 44388</strain>
    </source>
</reference>
<feature type="region of interest" description="Disordered" evidence="1">
    <location>
        <begin position="1"/>
        <end position="97"/>
    </location>
</feature>
<evidence type="ECO:0000313" key="3">
    <source>
        <dbReference type="EMBL" id="MDP9827263.1"/>
    </source>
</evidence>
<evidence type="ECO:0008006" key="5">
    <source>
        <dbReference type="Google" id="ProtNLM"/>
    </source>
</evidence>
<feature type="compositionally biased region" description="Pro residues" evidence="1">
    <location>
        <begin position="75"/>
        <end position="97"/>
    </location>
</feature>
<name>A0ABT9P3J8_9ACTN</name>
<evidence type="ECO:0000256" key="1">
    <source>
        <dbReference type="SAM" id="MobiDB-lite"/>
    </source>
</evidence>
<keyword evidence="2" id="KW-0812">Transmembrane</keyword>
<comment type="caution">
    <text evidence="3">The sequence shown here is derived from an EMBL/GenBank/DDBJ whole genome shotgun (WGS) entry which is preliminary data.</text>
</comment>
<dbReference type="Proteomes" id="UP001235712">
    <property type="component" value="Unassembled WGS sequence"/>
</dbReference>
<dbReference type="EMBL" id="JAUSQZ010000001">
    <property type="protein sequence ID" value="MDP9827263.1"/>
    <property type="molecule type" value="Genomic_DNA"/>
</dbReference>
<keyword evidence="2" id="KW-1133">Transmembrane helix</keyword>
<accession>A0ABT9P3J8</accession>
<keyword evidence="2" id="KW-0472">Membrane</keyword>
<feature type="compositionally biased region" description="Acidic residues" evidence="1">
    <location>
        <begin position="1"/>
        <end position="10"/>
    </location>
</feature>
<evidence type="ECO:0000313" key="4">
    <source>
        <dbReference type="Proteomes" id="UP001235712"/>
    </source>
</evidence>
<proteinExistence type="predicted"/>
<sequence>MSDQTFDDDETTRRVTGTPVAHTEPLPAGDPQPTTALEAPGNPPVPESPAFRPENESLSPEPGFVGYITKKQGPEVPPAPEPPHHAPPAPQVPPAPVGHPGVRTHTVIVGLILLAIGITAITSQFSGVAINPAAVAFAVMLAAGVTLLGAALKRTTRK</sequence>
<feature type="transmembrane region" description="Helical" evidence="2">
    <location>
        <begin position="107"/>
        <end position="127"/>
    </location>
</feature>
<organism evidence="3 4">
    <name type="scientific">Kineosporia succinea</name>
    <dbReference type="NCBI Taxonomy" id="84632"/>
    <lineage>
        <taxon>Bacteria</taxon>
        <taxon>Bacillati</taxon>
        <taxon>Actinomycetota</taxon>
        <taxon>Actinomycetes</taxon>
        <taxon>Kineosporiales</taxon>
        <taxon>Kineosporiaceae</taxon>
        <taxon>Kineosporia</taxon>
    </lineage>
</organism>
<dbReference type="RefSeq" id="WP_307243093.1">
    <property type="nucleotide sequence ID" value="NZ_JAUSQZ010000001.1"/>
</dbReference>